<dbReference type="RefSeq" id="WP_212698967.1">
    <property type="nucleotide sequence ID" value="NZ_CP058650.1"/>
</dbReference>
<reference evidence="1" key="1">
    <citation type="submission" date="2020-07" db="EMBL/GenBank/DDBJ databases">
        <title>Vallitalea pronyensis genome.</title>
        <authorList>
            <person name="Postec A."/>
        </authorList>
    </citation>
    <scope>NUCLEOTIDE SEQUENCE</scope>
    <source>
        <strain evidence="1">FatNI3</strain>
        <plasmid evidence="1">pVpro</plasmid>
    </source>
</reference>
<organism evidence="1 2">
    <name type="scientific">Vallitalea pronyensis</name>
    <dbReference type="NCBI Taxonomy" id="1348613"/>
    <lineage>
        <taxon>Bacteria</taxon>
        <taxon>Bacillati</taxon>
        <taxon>Bacillota</taxon>
        <taxon>Clostridia</taxon>
        <taxon>Lachnospirales</taxon>
        <taxon>Vallitaleaceae</taxon>
        <taxon>Vallitalea</taxon>
    </lineage>
</organism>
<gene>
    <name evidence="1" type="ORF">HZI73_26335</name>
</gene>
<proteinExistence type="predicted"/>
<evidence type="ECO:0000313" key="1">
    <source>
        <dbReference type="EMBL" id="QUI25934.1"/>
    </source>
</evidence>
<evidence type="ECO:0000313" key="2">
    <source>
        <dbReference type="Proteomes" id="UP000683246"/>
    </source>
</evidence>
<keyword evidence="2" id="KW-1185">Reference proteome</keyword>
<keyword evidence="1" id="KW-0614">Plasmid</keyword>
<protein>
    <submittedName>
        <fullName evidence="1">Uncharacterized protein</fullName>
    </submittedName>
</protein>
<name>A0A8J8SJV9_9FIRM</name>
<dbReference type="EMBL" id="CP058650">
    <property type="protein sequence ID" value="QUI25934.1"/>
    <property type="molecule type" value="Genomic_DNA"/>
</dbReference>
<geneLocation type="plasmid" evidence="1 2">
    <name>pVpro</name>
</geneLocation>
<sequence>MKNKGAIMITLNTFITNFNAYIKSRKDILDRLYIILKVNLDGHTQNHYLSGKTIYKDFKDKGPIIVYDYRQESLVLALDEKDIERSKLEQLTLLIPKGKEFTLAEFKTFLREMELEKIEYDHQRAMVQHKKNKFRYIHMDNVDSDEHDYLINTRTLIEFPF</sequence>
<dbReference type="AlphaFoldDB" id="A0A8J8SJV9"/>
<dbReference type="KEGG" id="vpy:HZI73_26335"/>
<dbReference type="Proteomes" id="UP000683246">
    <property type="component" value="Plasmid pVpro"/>
</dbReference>
<accession>A0A8J8SJV9</accession>